<dbReference type="Pfam" id="PF05729">
    <property type="entry name" value="NACHT"/>
    <property type="match status" value="1"/>
</dbReference>
<dbReference type="SUPFAM" id="SSF52540">
    <property type="entry name" value="P-loop containing nucleoside triphosphate hydrolases"/>
    <property type="match status" value="1"/>
</dbReference>
<evidence type="ECO:0000259" key="1">
    <source>
        <dbReference type="PROSITE" id="PS50837"/>
    </source>
</evidence>
<proteinExistence type="predicted"/>
<dbReference type="PhylomeDB" id="T1IQR6"/>
<dbReference type="PANTHER" id="PTHR46844:SF1">
    <property type="entry name" value="SLR5058 PROTEIN"/>
    <property type="match status" value="1"/>
</dbReference>
<dbReference type="InterPro" id="IPR007111">
    <property type="entry name" value="NACHT_NTPase"/>
</dbReference>
<dbReference type="EnsemblMetazoa" id="SMAR003390-RA">
    <property type="protein sequence ID" value="SMAR003390-PA"/>
    <property type="gene ID" value="SMAR003390"/>
</dbReference>
<dbReference type="Pfam" id="PF18738">
    <property type="entry name" value="HEPN_DZIP3"/>
    <property type="match status" value="1"/>
</dbReference>
<accession>T1IQR6</accession>
<evidence type="ECO:0000313" key="2">
    <source>
        <dbReference type="EnsemblMetazoa" id="SMAR003390-PA"/>
    </source>
</evidence>
<dbReference type="InterPro" id="IPR041249">
    <property type="entry name" value="HEPN_DZIP3"/>
</dbReference>
<dbReference type="eggNOG" id="ENOG502RZIW">
    <property type="taxonomic scope" value="Eukaryota"/>
</dbReference>
<dbReference type="Proteomes" id="UP000014500">
    <property type="component" value="Unassembled WGS sequence"/>
</dbReference>
<sequence length="1026" mass="115872">MSSSLKIKWDAASHWGSLALTLLGIGTEVACDWLVASVCDLEPLKDKNALSWTPEMRIAELVKTYKQTLEGSKGLSLSQQATLFPIAGLPQIDRFDIPLVYGLVRHVYPIPDGNADPSWSGWTKDPPAHQQGGIHEIIRLRALFAELRSTSPDEVAEEDFRRMWMRLRAALLRLCVESRKSDLERKLIEKRSNNLTEEKISELRSLIGAEDDNKREDKKADKIRGADISQLRGRTDSILQGIKQMDAATRRASVGKKAFGGRQPALLTKFRAAGHKVLEDVRQQAARAKNKLGPGHADPKDCPKHILRPMNKVSEFLKTRYKEIFSHYQPLGWFERVRIPLEQIYIELMPIEDSAGRRDPCTPMELFASSDQPGRKVLVEGEFSSGKSTVCRRLALDWASGKLPHFQIVFFIQMKHANGLLLETLYKDVKKISGSSVNKDEFFTYLRYHQKEVLLLLDGTDEVENDVLTDYIDLLKNTQSNRNDDILEEEDEEEDDDNDNNGLLNCVGLCSILITARPITGSIFGIDARYRLQAFTRDWASQFLTRQVATRTDKDTAEATLRLLLRRHGTCSALLHPVPLAFLCDLVDADWPPKETTLTAVFATMVERLCEEFCARHARFCKSHNFEGHGISDHLDILGEIAWKALKDGKLIIPVRALNQQYGTKKMDTLFRLGFLGVHESESALGSTKQAEFVAKPLAEFYAAWWLASKAQKETEDLKPLLREIHVADFFYQMTSTKRLHNSNIFQFAFGLLSDHPEAAVKLLKSLCEDAHTAARDHELFPWWCSCYSCIDEAGDASITLASALLPFLERKILSLDFDRGRNAGTRGLVQVMRAQQSSGRGYGVRFESGEALKELLSDLGEDRYRYDLVELHIDSWECWQEDEDFVTMCARLLTQFRCRVLRLSIPPMFCAQALHESVLPLLAPAGITTLALDFHLDQFAAPTNASLSHGDQEDSNNPKIAMDDVVRAVARAVSTCRELRYLRVQFAACPDVQFECSSRALQNLNEAIDARGPRLTVDLSWPFVE</sequence>
<keyword evidence="3" id="KW-1185">Reference proteome</keyword>
<dbReference type="STRING" id="126957.T1IQR6"/>
<dbReference type="HOGENOM" id="CLU_295160_0_0_1"/>
<name>T1IQR6_STRMM</name>
<evidence type="ECO:0000313" key="3">
    <source>
        <dbReference type="Proteomes" id="UP000014500"/>
    </source>
</evidence>
<organism evidence="2 3">
    <name type="scientific">Strigamia maritima</name>
    <name type="common">European centipede</name>
    <name type="synonym">Geophilus maritimus</name>
    <dbReference type="NCBI Taxonomy" id="126957"/>
    <lineage>
        <taxon>Eukaryota</taxon>
        <taxon>Metazoa</taxon>
        <taxon>Ecdysozoa</taxon>
        <taxon>Arthropoda</taxon>
        <taxon>Myriapoda</taxon>
        <taxon>Chilopoda</taxon>
        <taxon>Pleurostigmophora</taxon>
        <taxon>Geophilomorpha</taxon>
        <taxon>Linotaeniidae</taxon>
        <taxon>Strigamia</taxon>
    </lineage>
</organism>
<reference evidence="2" key="2">
    <citation type="submission" date="2015-02" db="UniProtKB">
        <authorList>
            <consortium name="EnsemblMetazoa"/>
        </authorList>
    </citation>
    <scope>IDENTIFICATION</scope>
</reference>
<reference evidence="3" key="1">
    <citation type="submission" date="2011-05" db="EMBL/GenBank/DDBJ databases">
        <authorList>
            <person name="Richards S.R."/>
            <person name="Qu J."/>
            <person name="Jiang H."/>
            <person name="Jhangiani S.N."/>
            <person name="Agravi P."/>
            <person name="Goodspeed R."/>
            <person name="Gross S."/>
            <person name="Mandapat C."/>
            <person name="Jackson L."/>
            <person name="Mathew T."/>
            <person name="Pu L."/>
            <person name="Thornton R."/>
            <person name="Saada N."/>
            <person name="Wilczek-Boney K.B."/>
            <person name="Lee S."/>
            <person name="Kovar C."/>
            <person name="Wu Y."/>
            <person name="Scherer S.E."/>
            <person name="Worley K.C."/>
            <person name="Muzny D.M."/>
            <person name="Gibbs R."/>
        </authorList>
    </citation>
    <scope>NUCLEOTIDE SEQUENCE</scope>
    <source>
        <strain evidence="3">Brora</strain>
    </source>
</reference>
<dbReference type="PANTHER" id="PTHR46844">
    <property type="entry name" value="SLR5058 PROTEIN"/>
    <property type="match status" value="1"/>
</dbReference>
<dbReference type="InterPro" id="IPR027417">
    <property type="entry name" value="P-loop_NTPase"/>
</dbReference>
<dbReference type="PROSITE" id="PS50837">
    <property type="entry name" value="NACHT"/>
    <property type="match status" value="1"/>
</dbReference>
<feature type="domain" description="NACHT" evidence="1">
    <location>
        <begin position="375"/>
        <end position="477"/>
    </location>
</feature>
<protein>
    <recommendedName>
        <fullName evidence="1">NACHT domain-containing protein</fullName>
    </recommendedName>
</protein>
<dbReference type="Gene3D" id="3.40.50.300">
    <property type="entry name" value="P-loop containing nucleotide triphosphate hydrolases"/>
    <property type="match status" value="1"/>
</dbReference>
<dbReference type="AlphaFoldDB" id="T1IQR6"/>
<dbReference type="EMBL" id="JH431313">
    <property type="status" value="NOT_ANNOTATED_CDS"/>
    <property type="molecule type" value="Genomic_DNA"/>
</dbReference>